<reference evidence="7 8" key="1">
    <citation type="submission" date="2017-10" db="EMBL/GenBank/DDBJ databases">
        <title>Draft genome of Longimonas halophila.</title>
        <authorList>
            <person name="Goh K.M."/>
            <person name="Shamsir M.S."/>
            <person name="Lim S.W."/>
        </authorList>
    </citation>
    <scope>NUCLEOTIDE SEQUENCE [LARGE SCALE GENOMIC DNA]</scope>
    <source>
        <strain evidence="7 8">KCTC 42399</strain>
    </source>
</reference>
<dbReference type="RefSeq" id="WP_098061500.1">
    <property type="nucleotide sequence ID" value="NZ_PDEP01000003.1"/>
</dbReference>
<dbReference type="Pfam" id="PF07584">
    <property type="entry name" value="BatA"/>
    <property type="match status" value="1"/>
</dbReference>
<gene>
    <name evidence="7" type="ORF">CRI93_04925</name>
</gene>
<dbReference type="PROSITE" id="PS50234">
    <property type="entry name" value="VWFA"/>
    <property type="match status" value="1"/>
</dbReference>
<keyword evidence="3 5" id="KW-1133">Transmembrane helix</keyword>
<dbReference type="PANTHER" id="PTHR22550:SF5">
    <property type="entry name" value="LEUCINE ZIPPER PROTEIN 4"/>
    <property type="match status" value="1"/>
</dbReference>
<dbReference type="InterPro" id="IPR036465">
    <property type="entry name" value="vWFA_dom_sf"/>
</dbReference>
<feature type="transmembrane region" description="Helical" evidence="5">
    <location>
        <begin position="6"/>
        <end position="25"/>
    </location>
</feature>
<dbReference type="SMART" id="SM00327">
    <property type="entry name" value="VWA"/>
    <property type="match status" value="1"/>
</dbReference>
<dbReference type="Gene3D" id="3.40.50.410">
    <property type="entry name" value="von Willebrand factor, type A domain"/>
    <property type="match status" value="1"/>
</dbReference>
<evidence type="ECO:0000259" key="6">
    <source>
        <dbReference type="PROSITE" id="PS50234"/>
    </source>
</evidence>
<keyword evidence="4 5" id="KW-0472">Membrane</keyword>
<evidence type="ECO:0000256" key="4">
    <source>
        <dbReference type="ARBA" id="ARBA00023136"/>
    </source>
</evidence>
<evidence type="ECO:0000256" key="1">
    <source>
        <dbReference type="ARBA" id="ARBA00022475"/>
    </source>
</evidence>
<dbReference type="Pfam" id="PF13519">
    <property type="entry name" value="VWA_2"/>
    <property type="match status" value="1"/>
</dbReference>
<evidence type="ECO:0000313" key="7">
    <source>
        <dbReference type="EMBL" id="PEN08458.1"/>
    </source>
</evidence>
<protein>
    <recommendedName>
        <fullName evidence="6">VWFA domain-containing protein</fullName>
    </recommendedName>
</protein>
<keyword evidence="1" id="KW-1003">Cell membrane</keyword>
<evidence type="ECO:0000256" key="3">
    <source>
        <dbReference type="ARBA" id="ARBA00022989"/>
    </source>
</evidence>
<dbReference type="InterPro" id="IPR024163">
    <property type="entry name" value="Aerotolerance_reg_N"/>
</dbReference>
<feature type="transmembrane region" description="Helical" evidence="5">
    <location>
        <begin position="52"/>
        <end position="69"/>
    </location>
</feature>
<dbReference type="InterPro" id="IPR002035">
    <property type="entry name" value="VWF_A"/>
</dbReference>
<dbReference type="Proteomes" id="UP000221024">
    <property type="component" value="Unassembled WGS sequence"/>
</dbReference>
<dbReference type="OrthoDB" id="6206554at2"/>
<proteinExistence type="predicted"/>
<sequence length="344" mass="37181">MEWAAPEYIWMLGGLPVVVGLFAWAQRQRRAAYAHGWLPEDIRPTVRWRRHVQAAVVTVAVALLVLGLARPRMGGAEREVEQRGLDLVVALDLSRSMQAEDIAPTRLDRARSELHDVLNQLAGDRVALVVFAGTGLLQAPLTTDYAALRSLLDAADPASMPAPGSNVEGALQAATNALDARDTPTDPNAPPRAQAVLLLSDGEFHGSEVEAARVQAQSNEIALYTAGIGTEDGARVPIYNENGTRTEWLREDNGSIVTTRLNDEALRALPTGPGRYYELGPTTGSLSAFVDDLRGLERSLIGVERFDTYYEGFWIPLALALGLLLVDAAWDPARPVFATNSAIA</sequence>
<organism evidence="7 8">
    <name type="scientific">Longimonas halophila</name>
    <dbReference type="NCBI Taxonomy" id="1469170"/>
    <lineage>
        <taxon>Bacteria</taxon>
        <taxon>Pseudomonadati</taxon>
        <taxon>Rhodothermota</taxon>
        <taxon>Rhodothermia</taxon>
        <taxon>Rhodothermales</taxon>
        <taxon>Salisaetaceae</taxon>
        <taxon>Longimonas</taxon>
    </lineage>
</organism>
<dbReference type="InterPro" id="IPR050768">
    <property type="entry name" value="UPF0353/GerABKA_families"/>
</dbReference>
<dbReference type="AlphaFoldDB" id="A0A2H3P7D6"/>
<evidence type="ECO:0000256" key="5">
    <source>
        <dbReference type="SAM" id="Phobius"/>
    </source>
</evidence>
<name>A0A2H3P7D6_9BACT</name>
<comment type="caution">
    <text evidence="7">The sequence shown here is derived from an EMBL/GenBank/DDBJ whole genome shotgun (WGS) entry which is preliminary data.</text>
</comment>
<dbReference type="SUPFAM" id="SSF53300">
    <property type="entry name" value="vWA-like"/>
    <property type="match status" value="1"/>
</dbReference>
<dbReference type="PANTHER" id="PTHR22550">
    <property type="entry name" value="SPORE GERMINATION PROTEIN"/>
    <property type="match status" value="1"/>
</dbReference>
<keyword evidence="2 5" id="KW-0812">Transmembrane</keyword>
<evidence type="ECO:0000313" key="8">
    <source>
        <dbReference type="Proteomes" id="UP000221024"/>
    </source>
</evidence>
<accession>A0A2H3P7D6</accession>
<evidence type="ECO:0000256" key="2">
    <source>
        <dbReference type="ARBA" id="ARBA00022692"/>
    </source>
</evidence>
<feature type="domain" description="VWFA" evidence="6">
    <location>
        <begin position="86"/>
        <end position="293"/>
    </location>
</feature>
<keyword evidence="8" id="KW-1185">Reference proteome</keyword>
<dbReference type="EMBL" id="PDEP01000003">
    <property type="protein sequence ID" value="PEN08458.1"/>
    <property type="molecule type" value="Genomic_DNA"/>
</dbReference>